<feature type="active site" description="Proton acceptor" evidence="7">
    <location>
        <position position="167"/>
    </location>
</feature>
<name>A0ABY7DKY2_MYAAR</name>
<dbReference type="PANTHER" id="PTHR11085">
    <property type="entry name" value="NAD-DEPENDENT PROTEIN DEACYLASE SIRTUIN-5, MITOCHONDRIAL-RELATED"/>
    <property type="match status" value="1"/>
</dbReference>
<proteinExistence type="inferred from homology"/>
<evidence type="ECO:0000313" key="10">
    <source>
        <dbReference type="Proteomes" id="UP001164746"/>
    </source>
</evidence>
<dbReference type="InterPro" id="IPR050134">
    <property type="entry name" value="NAD-dep_sirtuin_deacylases"/>
</dbReference>
<dbReference type="Gene3D" id="3.40.50.1220">
    <property type="entry name" value="TPP-binding domain"/>
    <property type="match status" value="1"/>
</dbReference>
<sequence>AKWNDNGEGVFHRDCWAKLSDGAYGRSADLELSELEIKLVKEARKTAEYHDSDDYITAEAKRIAQMIRNADYPVFFTGAGISTAAGIGDFRGKDGKWTERDKLKEHGTKGAKKAYKKTPLRDLRPTYTHEAIRKLVDMGIFKFVISQNTDGIHRLSCIPASKMAELHGNAYVQKCEKCGTRYDVGRSHRDAASQAHNVPPKKCERCGISHRTGRMCEKKDCGGYLMNTIINFGDYLEEQVLDAAQEHARKGDIFMCLGSTLMVSPANSLVMSGKSPHRLVICNRQATEYDTECERVDEQGVRIGSRIHGDCDKLMKALMVELLGDEAVRDWEDGREARLLEYDEMRR</sequence>
<dbReference type="InterPro" id="IPR003000">
    <property type="entry name" value="Sirtuin"/>
</dbReference>
<feature type="binding site" evidence="7">
    <location>
        <position position="178"/>
    </location>
    <ligand>
        <name>Zn(2+)</name>
        <dbReference type="ChEBI" id="CHEBI:29105"/>
    </ligand>
</feature>
<dbReference type="SUPFAM" id="SSF52467">
    <property type="entry name" value="DHS-like NAD/FAD-binding domain"/>
    <property type="match status" value="1"/>
</dbReference>
<feature type="domain" description="Deacetylase sirtuin-type" evidence="8">
    <location>
        <begin position="53"/>
        <end position="326"/>
    </location>
</feature>
<evidence type="ECO:0000256" key="2">
    <source>
        <dbReference type="ARBA" id="ARBA00022679"/>
    </source>
</evidence>
<feature type="binding site" evidence="7">
    <location>
        <position position="175"/>
    </location>
    <ligand>
        <name>Zn(2+)</name>
        <dbReference type="ChEBI" id="CHEBI:29105"/>
    </ligand>
</feature>
<dbReference type="Proteomes" id="UP001164746">
    <property type="component" value="Chromosome 2"/>
</dbReference>
<reference evidence="9" key="1">
    <citation type="submission" date="2022-11" db="EMBL/GenBank/DDBJ databases">
        <title>Centuries of genome instability and evolution in soft-shell clam transmissible cancer (bioRxiv).</title>
        <authorList>
            <person name="Hart S.F.M."/>
            <person name="Yonemitsu M.A."/>
            <person name="Giersch R.M."/>
            <person name="Beal B.F."/>
            <person name="Arriagada G."/>
            <person name="Davis B.W."/>
            <person name="Ostrander E.A."/>
            <person name="Goff S.P."/>
            <person name="Metzger M.J."/>
        </authorList>
    </citation>
    <scope>NUCLEOTIDE SEQUENCE</scope>
    <source>
        <strain evidence="9">MELC-2E11</strain>
        <tissue evidence="9">Siphon/mantle</tissue>
    </source>
</reference>
<evidence type="ECO:0000256" key="3">
    <source>
        <dbReference type="ARBA" id="ARBA00022723"/>
    </source>
</evidence>
<keyword evidence="3 7" id="KW-0479">Metal-binding</keyword>
<keyword evidence="4 7" id="KW-0862">Zinc</keyword>
<feature type="binding site" evidence="7">
    <location>
        <position position="203"/>
    </location>
    <ligand>
        <name>Zn(2+)</name>
        <dbReference type="ChEBI" id="CHEBI:29105"/>
    </ligand>
</feature>
<keyword evidence="5" id="KW-0520">NAD</keyword>
<accession>A0ABY7DKY2</accession>
<evidence type="ECO:0000256" key="4">
    <source>
        <dbReference type="ARBA" id="ARBA00022833"/>
    </source>
</evidence>
<dbReference type="PROSITE" id="PS50305">
    <property type="entry name" value="SIRTUIN"/>
    <property type="match status" value="1"/>
</dbReference>
<evidence type="ECO:0000256" key="1">
    <source>
        <dbReference type="ARBA" id="ARBA00012928"/>
    </source>
</evidence>
<dbReference type="Pfam" id="PF02146">
    <property type="entry name" value="SIR2"/>
    <property type="match status" value="1"/>
</dbReference>
<feature type="binding site" evidence="7">
    <location>
        <position position="221"/>
    </location>
    <ligand>
        <name>Zn(2+)</name>
        <dbReference type="ChEBI" id="CHEBI:29105"/>
    </ligand>
</feature>
<keyword evidence="10" id="KW-1185">Reference proteome</keyword>
<gene>
    <name evidence="9" type="ORF">MAR_029438</name>
</gene>
<dbReference type="EC" id="2.3.1.286" evidence="1"/>
<dbReference type="InterPro" id="IPR026590">
    <property type="entry name" value="Ssirtuin_cat_dom"/>
</dbReference>
<organism evidence="9 10">
    <name type="scientific">Mya arenaria</name>
    <name type="common">Soft-shell clam</name>
    <dbReference type="NCBI Taxonomy" id="6604"/>
    <lineage>
        <taxon>Eukaryota</taxon>
        <taxon>Metazoa</taxon>
        <taxon>Spiralia</taxon>
        <taxon>Lophotrochozoa</taxon>
        <taxon>Mollusca</taxon>
        <taxon>Bivalvia</taxon>
        <taxon>Autobranchia</taxon>
        <taxon>Heteroconchia</taxon>
        <taxon>Euheterodonta</taxon>
        <taxon>Imparidentia</taxon>
        <taxon>Neoheterodontei</taxon>
        <taxon>Myida</taxon>
        <taxon>Myoidea</taxon>
        <taxon>Myidae</taxon>
        <taxon>Mya</taxon>
    </lineage>
</organism>
<evidence type="ECO:0000313" key="9">
    <source>
        <dbReference type="EMBL" id="WAQ96748.1"/>
    </source>
</evidence>
<evidence type="ECO:0000256" key="7">
    <source>
        <dbReference type="PROSITE-ProRule" id="PRU00236"/>
    </source>
</evidence>
<comment type="similarity">
    <text evidence="6">Belongs to the sirtuin family. Class IV subfamily.</text>
</comment>
<evidence type="ECO:0000256" key="5">
    <source>
        <dbReference type="ARBA" id="ARBA00023027"/>
    </source>
</evidence>
<evidence type="ECO:0000256" key="6">
    <source>
        <dbReference type="ARBA" id="ARBA00038170"/>
    </source>
</evidence>
<dbReference type="InterPro" id="IPR029035">
    <property type="entry name" value="DHS-like_NAD/FAD-binding_dom"/>
</dbReference>
<evidence type="ECO:0000259" key="8">
    <source>
        <dbReference type="PROSITE" id="PS50305"/>
    </source>
</evidence>
<keyword evidence="2" id="KW-0808">Transferase</keyword>
<dbReference type="Gene3D" id="2.20.28.200">
    <property type="match status" value="1"/>
</dbReference>
<dbReference type="EMBL" id="CP111013">
    <property type="protein sequence ID" value="WAQ96748.1"/>
    <property type="molecule type" value="Genomic_DNA"/>
</dbReference>
<protein>
    <recommendedName>
        <fullName evidence="1">protein acetyllysine N-acetyltransferase</fullName>
        <ecNumber evidence="1">2.3.1.286</ecNumber>
    </recommendedName>
</protein>
<feature type="non-terminal residue" evidence="9">
    <location>
        <position position="1"/>
    </location>
</feature>
<dbReference type="PANTHER" id="PTHR11085:SF12">
    <property type="entry name" value="NAD-DEPENDENT PROTEIN DEACYLASE SIRTUIN-6"/>
    <property type="match status" value="1"/>
</dbReference>